<sequence>MLQEDNEGGGGIFGGIESGSDAGARGGGGGGRGFRGGFVVESCGKIPFIRILPPTIAEVFGAEEDVEGCEE</sequence>
<dbReference type="WBParaSite" id="PS1159_v2.g19493.t1">
    <property type="protein sequence ID" value="PS1159_v2.g19493.t1"/>
    <property type="gene ID" value="PS1159_v2.g19493"/>
</dbReference>
<protein>
    <submittedName>
        <fullName evidence="2">Uncharacterized protein</fullName>
    </submittedName>
</protein>
<name>A0AC35FQW5_9BILA</name>
<accession>A0AC35FQW5</accession>
<dbReference type="Proteomes" id="UP000887580">
    <property type="component" value="Unplaced"/>
</dbReference>
<evidence type="ECO:0000313" key="1">
    <source>
        <dbReference type="Proteomes" id="UP000887580"/>
    </source>
</evidence>
<proteinExistence type="predicted"/>
<organism evidence="1 2">
    <name type="scientific">Panagrolaimus sp. PS1159</name>
    <dbReference type="NCBI Taxonomy" id="55785"/>
    <lineage>
        <taxon>Eukaryota</taxon>
        <taxon>Metazoa</taxon>
        <taxon>Ecdysozoa</taxon>
        <taxon>Nematoda</taxon>
        <taxon>Chromadorea</taxon>
        <taxon>Rhabditida</taxon>
        <taxon>Tylenchina</taxon>
        <taxon>Panagrolaimomorpha</taxon>
        <taxon>Panagrolaimoidea</taxon>
        <taxon>Panagrolaimidae</taxon>
        <taxon>Panagrolaimus</taxon>
    </lineage>
</organism>
<reference evidence="2" key="1">
    <citation type="submission" date="2022-11" db="UniProtKB">
        <authorList>
            <consortium name="WormBaseParasite"/>
        </authorList>
    </citation>
    <scope>IDENTIFICATION</scope>
</reference>
<evidence type="ECO:0000313" key="2">
    <source>
        <dbReference type="WBParaSite" id="PS1159_v2.g19493.t1"/>
    </source>
</evidence>